<dbReference type="InterPro" id="IPR005301">
    <property type="entry name" value="MOB_kinase_act_fam"/>
</dbReference>
<accession>A0A9P1IZC8</accession>
<sequence length="368" mass="41150">MCLNLGCIIRMGRPSKKKEKTNRTGSISSKRHSASQSSHYHSASLPVNNITESDSGGGGGGYSGRIESLPRKSILNRLPDYLRNTVDWFIGRSRQRKQEQRGGANPTTTERISKRVASASYAIRPQPKSPDSICVCDSIDDKMVAKITEQPHGIEQREWIAHNILGMFDHVNALCGTVTEICTPVTCQHMSFPGTSKASYQDDRGKRQFYPAMQYIDCVMSQCETMSRQEDIFPTKYGNKFNDNFEPSVKKMLRNLWHCMGHLYTNHWDQLGLLQLRPQCAMVFAHIAEVGRTYNLLDPKDQHNVDATVILVRPILTIMSMNSSLADDGNQNSGENQRAVRVPNSKSGSWGGYPSPAVLTCKPYAQTC</sequence>
<dbReference type="InterPro" id="IPR036703">
    <property type="entry name" value="MOB_kinase_act_sf"/>
</dbReference>
<feature type="binding site" evidence="1">
    <location>
        <position position="262"/>
    </location>
    <ligand>
        <name>Zn(2+)</name>
        <dbReference type="ChEBI" id="CHEBI:29105"/>
    </ligand>
</feature>
<dbReference type="SUPFAM" id="SSF101152">
    <property type="entry name" value="Mob1/phocein"/>
    <property type="match status" value="1"/>
</dbReference>
<name>A0A9P1IZC8_9PELO</name>
<dbReference type="Gene3D" id="1.20.140.30">
    <property type="entry name" value="MOB kinase activator"/>
    <property type="match status" value="1"/>
</dbReference>
<dbReference type="PANTHER" id="PTHR22599">
    <property type="entry name" value="MPS ONE BINDER KINASE ACTIVATOR-LIKE MOB"/>
    <property type="match status" value="1"/>
</dbReference>
<evidence type="ECO:0000256" key="1">
    <source>
        <dbReference type="PIRSR" id="PIRSR605301-1"/>
    </source>
</evidence>
<dbReference type="AlphaFoldDB" id="A0A9P1IZC8"/>
<feature type="compositionally biased region" description="Low complexity" evidence="2">
    <location>
        <begin position="34"/>
        <end position="44"/>
    </location>
</feature>
<feature type="binding site" evidence="1">
    <location>
        <position position="187"/>
    </location>
    <ligand>
        <name>Zn(2+)</name>
        <dbReference type="ChEBI" id="CHEBI:29105"/>
    </ligand>
</feature>
<evidence type="ECO:0008006" key="5">
    <source>
        <dbReference type="Google" id="ProtNLM"/>
    </source>
</evidence>
<dbReference type="Pfam" id="PF03637">
    <property type="entry name" value="Mob1_phocein"/>
    <property type="match status" value="1"/>
</dbReference>
<keyword evidence="1" id="KW-0862">Zinc</keyword>
<dbReference type="OrthoDB" id="8170117at2759"/>
<dbReference type="Proteomes" id="UP001152747">
    <property type="component" value="Unassembled WGS sequence"/>
</dbReference>
<evidence type="ECO:0000256" key="2">
    <source>
        <dbReference type="SAM" id="MobiDB-lite"/>
    </source>
</evidence>
<keyword evidence="1" id="KW-0479">Metal-binding</keyword>
<gene>
    <name evidence="3" type="ORF">CAMP_LOCUS17818</name>
</gene>
<protein>
    <recommendedName>
        <fullName evidence="5">Mob1/phocein family protein</fullName>
    </recommendedName>
</protein>
<dbReference type="SMART" id="SM01388">
    <property type="entry name" value="Mob1_phocein"/>
    <property type="match status" value="1"/>
</dbReference>
<feature type="region of interest" description="Disordered" evidence="2">
    <location>
        <begin position="326"/>
        <end position="348"/>
    </location>
</feature>
<feature type="binding site" evidence="1">
    <location>
        <position position="267"/>
    </location>
    <ligand>
        <name>Zn(2+)</name>
        <dbReference type="ChEBI" id="CHEBI:29105"/>
    </ligand>
</feature>
<feature type="compositionally biased region" description="Polar residues" evidence="2">
    <location>
        <begin position="326"/>
        <end position="336"/>
    </location>
</feature>
<comment type="caution">
    <text evidence="3">The sequence shown here is derived from an EMBL/GenBank/DDBJ whole genome shotgun (WGS) entry which is preliminary data.</text>
</comment>
<feature type="binding site" evidence="1">
    <location>
        <position position="182"/>
    </location>
    <ligand>
        <name>Zn(2+)</name>
        <dbReference type="ChEBI" id="CHEBI:29105"/>
    </ligand>
</feature>
<evidence type="ECO:0000313" key="4">
    <source>
        <dbReference type="Proteomes" id="UP001152747"/>
    </source>
</evidence>
<keyword evidence="4" id="KW-1185">Reference proteome</keyword>
<reference evidence="3" key="1">
    <citation type="submission" date="2022-11" db="EMBL/GenBank/DDBJ databases">
        <authorList>
            <person name="Kikuchi T."/>
        </authorList>
    </citation>
    <scope>NUCLEOTIDE SEQUENCE</scope>
    <source>
        <strain evidence="3">PS1010</strain>
    </source>
</reference>
<proteinExistence type="predicted"/>
<evidence type="ECO:0000313" key="3">
    <source>
        <dbReference type="EMBL" id="CAI5455181.1"/>
    </source>
</evidence>
<dbReference type="EMBL" id="CANHGI010000006">
    <property type="protein sequence ID" value="CAI5455181.1"/>
    <property type="molecule type" value="Genomic_DNA"/>
</dbReference>
<organism evidence="3 4">
    <name type="scientific">Caenorhabditis angaria</name>
    <dbReference type="NCBI Taxonomy" id="860376"/>
    <lineage>
        <taxon>Eukaryota</taxon>
        <taxon>Metazoa</taxon>
        <taxon>Ecdysozoa</taxon>
        <taxon>Nematoda</taxon>
        <taxon>Chromadorea</taxon>
        <taxon>Rhabditida</taxon>
        <taxon>Rhabditina</taxon>
        <taxon>Rhabditomorpha</taxon>
        <taxon>Rhabditoidea</taxon>
        <taxon>Rhabditidae</taxon>
        <taxon>Peloderinae</taxon>
        <taxon>Caenorhabditis</taxon>
    </lineage>
</organism>
<feature type="region of interest" description="Disordered" evidence="2">
    <location>
        <begin position="13"/>
        <end position="66"/>
    </location>
</feature>